<dbReference type="PANTHER" id="PTHR10015">
    <property type="entry name" value="HEAT SHOCK TRANSCRIPTION FACTOR"/>
    <property type="match status" value="1"/>
</dbReference>
<feature type="compositionally biased region" description="Polar residues" evidence="5">
    <location>
        <begin position="240"/>
        <end position="257"/>
    </location>
</feature>
<keyword evidence="8" id="KW-1185">Reference proteome</keyword>
<dbReference type="SMART" id="SM00415">
    <property type="entry name" value="HSF"/>
    <property type="match status" value="1"/>
</dbReference>
<dbReference type="InParanoid" id="A0A1Z5JGS3"/>
<dbReference type="Pfam" id="PF00447">
    <property type="entry name" value="HSF_DNA-bind"/>
    <property type="match status" value="1"/>
</dbReference>
<feature type="compositionally biased region" description="Basic residues" evidence="5">
    <location>
        <begin position="44"/>
        <end position="61"/>
    </location>
</feature>
<dbReference type="Gene3D" id="1.10.10.10">
    <property type="entry name" value="Winged helix-like DNA-binding domain superfamily/Winged helix DNA-binding domain"/>
    <property type="match status" value="1"/>
</dbReference>
<evidence type="ECO:0000256" key="1">
    <source>
        <dbReference type="ARBA" id="ARBA00004123"/>
    </source>
</evidence>
<evidence type="ECO:0000313" key="7">
    <source>
        <dbReference type="EMBL" id="GAX13207.1"/>
    </source>
</evidence>
<sequence>MFDVDEAVAVKVLLGLNSAAVANFPTVPVKKPDRQRRGGERSTSKRARQLKPKVTKRKKKSEKSAELIHENYSAQARVVQVCSPSNLRMDQSSYKDYSLVQGKDEYEMPSKVEDMNFGEKLHHILSEPKYSTFIAWEPHGRAFRILVPRQLEEQKILHRYFGHNLFSTFLSQLRSNGLKPLVNSRNKGCYYHECMLRGLPHLCRYMYGIKEGSKLASDPNFEPDFDAISAKWPLPLESSGPATPVSSSPAQPTSANATPPPDCPMQGGFETAQTLVPPLVSPTYSTSLNENTAPPQSSHLLAFLQDQRNSNKQPIQPIGMEYQMALLLSNPSLLVQLAQQQAMITSPPAQSHLIDTTTLLPLALGIVSGQAGTTLPVRNQDPGLMLFETLLTQHKLNSTSHCTPQQTPAIQVTPNPARNHIIASFSTAPNGV</sequence>
<dbReference type="SUPFAM" id="SSF46785">
    <property type="entry name" value="Winged helix' DNA-binding domain"/>
    <property type="match status" value="1"/>
</dbReference>
<reference evidence="7 8" key="1">
    <citation type="journal article" date="2015" name="Plant Cell">
        <title>Oil accumulation by the oleaginous diatom Fistulifera solaris as revealed by the genome and transcriptome.</title>
        <authorList>
            <person name="Tanaka T."/>
            <person name="Maeda Y."/>
            <person name="Veluchamy A."/>
            <person name="Tanaka M."/>
            <person name="Abida H."/>
            <person name="Marechal E."/>
            <person name="Bowler C."/>
            <person name="Muto M."/>
            <person name="Sunaga Y."/>
            <person name="Tanaka M."/>
            <person name="Yoshino T."/>
            <person name="Taniguchi T."/>
            <person name="Fukuda Y."/>
            <person name="Nemoto M."/>
            <person name="Matsumoto M."/>
            <person name="Wong P.S."/>
            <person name="Aburatani S."/>
            <person name="Fujibuchi W."/>
        </authorList>
    </citation>
    <scope>NUCLEOTIDE SEQUENCE [LARGE SCALE GENOMIC DNA]</scope>
    <source>
        <strain evidence="7 8">JPCC DA0580</strain>
    </source>
</reference>
<comment type="subcellular location">
    <subcellularLocation>
        <location evidence="1">Nucleus</location>
    </subcellularLocation>
</comment>
<evidence type="ECO:0000259" key="6">
    <source>
        <dbReference type="SMART" id="SM00415"/>
    </source>
</evidence>
<dbReference type="OrthoDB" id="46525at2759"/>
<dbReference type="InterPro" id="IPR036390">
    <property type="entry name" value="WH_DNA-bd_sf"/>
</dbReference>
<dbReference type="EMBL" id="BDSP01000061">
    <property type="protein sequence ID" value="GAX13207.1"/>
    <property type="molecule type" value="Genomic_DNA"/>
</dbReference>
<organism evidence="7 8">
    <name type="scientific">Fistulifera solaris</name>
    <name type="common">Oleaginous diatom</name>
    <dbReference type="NCBI Taxonomy" id="1519565"/>
    <lineage>
        <taxon>Eukaryota</taxon>
        <taxon>Sar</taxon>
        <taxon>Stramenopiles</taxon>
        <taxon>Ochrophyta</taxon>
        <taxon>Bacillariophyta</taxon>
        <taxon>Bacillariophyceae</taxon>
        <taxon>Bacillariophycidae</taxon>
        <taxon>Naviculales</taxon>
        <taxon>Naviculaceae</taxon>
        <taxon>Fistulifera</taxon>
    </lineage>
</organism>
<dbReference type="Proteomes" id="UP000198406">
    <property type="component" value="Unassembled WGS sequence"/>
</dbReference>
<dbReference type="InterPro" id="IPR000232">
    <property type="entry name" value="HSF_DNA-bd"/>
</dbReference>
<dbReference type="PANTHER" id="PTHR10015:SF206">
    <property type="entry name" value="HSF-TYPE DNA-BINDING DOMAIN-CONTAINING PROTEIN"/>
    <property type="match status" value="1"/>
</dbReference>
<comment type="similarity">
    <text evidence="4">Belongs to the HSF family.</text>
</comment>
<feature type="domain" description="HSF-type DNA-binding" evidence="6">
    <location>
        <begin position="113"/>
        <end position="209"/>
    </location>
</feature>
<keyword evidence="3" id="KW-0539">Nucleus</keyword>
<dbReference type="InterPro" id="IPR036388">
    <property type="entry name" value="WH-like_DNA-bd_sf"/>
</dbReference>
<dbReference type="GO" id="GO:0003700">
    <property type="term" value="F:DNA-binding transcription factor activity"/>
    <property type="evidence" value="ECO:0007669"/>
    <property type="project" value="InterPro"/>
</dbReference>
<dbReference type="AlphaFoldDB" id="A0A1Z5JGS3"/>
<name>A0A1Z5JGS3_FISSO</name>
<feature type="compositionally biased region" description="Basic and acidic residues" evidence="5">
    <location>
        <begin position="30"/>
        <end position="43"/>
    </location>
</feature>
<feature type="region of interest" description="Disordered" evidence="5">
    <location>
        <begin position="238"/>
        <end position="270"/>
    </location>
</feature>
<proteinExistence type="inferred from homology"/>
<accession>A0A1Z5JGS3</accession>
<evidence type="ECO:0000256" key="4">
    <source>
        <dbReference type="RuleBase" id="RU004020"/>
    </source>
</evidence>
<evidence type="ECO:0000256" key="2">
    <source>
        <dbReference type="ARBA" id="ARBA00023125"/>
    </source>
</evidence>
<dbReference type="GO" id="GO:0005634">
    <property type="term" value="C:nucleus"/>
    <property type="evidence" value="ECO:0007669"/>
    <property type="project" value="UniProtKB-SubCell"/>
</dbReference>
<gene>
    <name evidence="7" type="ORF">FisN_17Hh139</name>
</gene>
<evidence type="ECO:0000256" key="3">
    <source>
        <dbReference type="ARBA" id="ARBA00023242"/>
    </source>
</evidence>
<feature type="region of interest" description="Disordered" evidence="5">
    <location>
        <begin position="27"/>
        <end position="65"/>
    </location>
</feature>
<comment type="caution">
    <text evidence="7">The sequence shown here is derived from an EMBL/GenBank/DDBJ whole genome shotgun (WGS) entry which is preliminary data.</text>
</comment>
<dbReference type="GO" id="GO:0043565">
    <property type="term" value="F:sequence-specific DNA binding"/>
    <property type="evidence" value="ECO:0007669"/>
    <property type="project" value="InterPro"/>
</dbReference>
<keyword evidence="2" id="KW-0238">DNA-binding</keyword>
<evidence type="ECO:0000313" key="8">
    <source>
        <dbReference type="Proteomes" id="UP000198406"/>
    </source>
</evidence>
<evidence type="ECO:0000256" key="5">
    <source>
        <dbReference type="SAM" id="MobiDB-lite"/>
    </source>
</evidence>
<protein>
    <recommendedName>
        <fullName evidence="6">HSF-type DNA-binding domain-containing protein</fullName>
    </recommendedName>
</protein>